<dbReference type="SUPFAM" id="SSF47413">
    <property type="entry name" value="lambda repressor-like DNA-binding domains"/>
    <property type="match status" value="1"/>
</dbReference>
<gene>
    <name evidence="3" type="ORF">RL72_00778</name>
</gene>
<dbReference type="AlphaFoldDB" id="A0A0F0L5S0"/>
<name>A0A0F0L5S0_9MICO</name>
<proteinExistence type="inferred from homology"/>
<dbReference type="GO" id="GO:0003677">
    <property type="term" value="F:DNA binding"/>
    <property type="evidence" value="ECO:0007669"/>
    <property type="project" value="InterPro"/>
</dbReference>
<dbReference type="OrthoDB" id="9794834at2"/>
<dbReference type="RefSeq" id="WP_045249516.1">
    <property type="nucleotide sequence ID" value="NZ_JYIT01000060.1"/>
</dbReference>
<dbReference type="InterPro" id="IPR052345">
    <property type="entry name" value="Rad_response_metalloprotease"/>
</dbReference>
<dbReference type="Proteomes" id="UP000033448">
    <property type="component" value="Unassembled WGS sequence"/>
</dbReference>
<dbReference type="PATRIC" id="fig|582680.7.peg.806"/>
<dbReference type="PROSITE" id="PS50943">
    <property type="entry name" value="HTH_CROC1"/>
    <property type="match status" value="1"/>
</dbReference>
<accession>A0A0F0L5S0</accession>
<dbReference type="CDD" id="cd00093">
    <property type="entry name" value="HTH_XRE"/>
    <property type="match status" value="1"/>
</dbReference>
<organism evidence="3 4">
    <name type="scientific">Microbacterium azadirachtae</name>
    <dbReference type="NCBI Taxonomy" id="582680"/>
    <lineage>
        <taxon>Bacteria</taxon>
        <taxon>Bacillati</taxon>
        <taxon>Actinomycetota</taxon>
        <taxon>Actinomycetes</taxon>
        <taxon>Micrococcales</taxon>
        <taxon>Microbacteriaceae</taxon>
        <taxon>Microbacterium</taxon>
    </lineage>
</organism>
<sequence length="387" mass="42727">MDDRDTLFSLLGVTDRPDLDAVADAFDPARLTQARFAAGLSKARLAELVGVTPAAIGQYESRVVTPRRDVLPVLARELDVPVDYFATGRPIGRVDGSEAHFRSLRSTTARDRSKAIAFIEQVWELTFALEKKVRFPDVDLPVVDRQQADPVSAAQALREHWGLGVKPVKHLVALTESHGIVVSLLTLANADVARVGAFSTSRLARPVIVVTPERAKSVFVYRFTVAHELGHLLLHGEAVPGDQQQEREADQFAAEFLTPRSQIVNLLPRTVNLSRLDELSRRWGVSVDSLLLRMKETGTVSDASIRRGYQKLNQLRSSSLDAPEPVNAYPGEVPSMLAEAARLADQIGFAQIDLARELRWHPARVREVLGVDDPRPTLRLVTDPSPE</sequence>
<evidence type="ECO:0000313" key="3">
    <source>
        <dbReference type="EMBL" id="KJL26871.1"/>
    </source>
</evidence>
<dbReference type="SMART" id="SM00530">
    <property type="entry name" value="HTH_XRE"/>
    <property type="match status" value="1"/>
</dbReference>
<dbReference type="InterPro" id="IPR010359">
    <property type="entry name" value="IrrE_HExxH"/>
</dbReference>
<feature type="domain" description="HTH cro/C1-type" evidence="2">
    <location>
        <begin position="31"/>
        <end position="85"/>
    </location>
</feature>
<evidence type="ECO:0000256" key="1">
    <source>
        <dbReference type="ARBA" id="ARBA00007227"/>
    </source>
</evidence>
<dbReference type="Pfam" id="PF06114">
    <property type="entry name" value="Peptidase_M78"/>
    <property type="match status" value="1"/>
</dbReference>
<dbReference type="PANTHER" id="PTHR43236:SF1">
    <property type="entry name" value="BLL7220 PROTEIN"/>
    <property type="match status" value="1"/>
</dbReference>
<evidence type="ECO:0000313" key="4">
    <source>
        <dbReference type="Proteomes" id="UP000033448"/>
    </source>
</evidence>
<comment type="caution">
    <text evidence="3">The sequence shown here is derived from an EMBL/GenBank/DDBJ whole genome shotgun (WGS) entry which is preliminary data.</text>
</comment>
<dbReference type="InterPro" id="IPR010982">
    <property type="entry name" value="Lambda_DNA-bd_dom_sf"/>
</dbReference>
<dbReference type="PANTHER" id="PTHR43236">
    <property type="entry name" value="ANTITOXIN HIGA1"/>
    <property type="match status" value="1"/>
</dbReference>
<dbReference type="Gene3D" id="1.10.260.40">
    <property type="entry name" value="lambda repressor-like DNA-binding domains"/>
    <property type="match status" value="1"/>
</dbReference>
<dbReference type="EMBL" id="JYIT01000060">
    <property type="protein sequence ID" value="KJL26871.1"/>
    <property type="molecule type" value="Genomic_DNA"/>
</dbReference>
<evidence type="ECO:0000259" key="2">
    <source>
        <dbReference type="PROSITE" id="PS50943"/>
    </source>
</evidence>
<dbReference type="Gene3D" id="1.10.10.2910">
    <property type="match status" value="1"/>
</dbReference>
<reference evidence="3 4" key="1">
    <citation type="submission" date="2015-02" db="EMBL/GenBank/DDBJ databases">
        <title>Draft genome sequences of ten Microbacterium spp. with emphasis on heavy metal contaminated environments.</title>
        <authorList>
            <person name="Corretto E."/>
        </authorList>
    </citation>
    <scope>NUCLEOTIDE SEQUENCE [LARGE SCALE GENOMIC DNA]</scope>
    <source>
        <strain evidence="3 4">DSM 23848</strain>
    </source>
</reference>
<comment type="similarity">
    <text evidence="1">Belongs to the short-chain fatty acyl-CoA assimilation regulator (ScfR) family.</text>
</comment>
<dbReference type="Pfam" id="PF01381">
    <property type="entry name" value="HTH_3"/>
    <property type="match status" value="1"/>
</dbReference>
<protein>
    <submittedName>
        <fullName evidence="3">Helix-turn-helix protein</fullName>
    </submittedName>
</protein>
<dbReference type="InterPro" id="IPR001387">
    <property type="entry name" value="Cro/C1-type_HTH"/>
</dbReference>
<keyword evidence="4" id="KW-1185">Reference proteome</keyword>